<accession>A0AAD9MJT0</accession>
<gene>
    <name evidence="2" type="ORF">QBZ16_005238</name>
</gene>
<reference evidence="2" key="1">
    <citation type="submission" date="2021-01" db="EMBL/GenBank/DDBJ databases">
        <authorList>
            <person name="Eckstrom K.M.E."/>
        </authorList>
    </citation>
    <scope>NUCLEOTIDE SEQUENCE</scope>
    <source>
        <strain evidence="2">UVCC 0001</strain>
    </source>
</reference>
<dbReference type="PANTHER" id="PTHR48420:SF1">
    <property type="entry name" value="NON-HAEM DIOXYGENASE N-TERMINAL DOMAIN-CONTAINING PROTEIN"/>
    <property type="match status" value="1"/>
</dbReference>
<feature type="region of interest" description="Disordered" evidence="1">
    <location>
        <begin position="138"/>
        <end position="165"/>
    </location>
</feature>
<evidence type="ECO:0000256" key="1">
    <source>
        <dbReference type="SAM" id="MobiDB-lite"/>
    </source>
</evidence>
<evidence type="ECO:0000313" key="3">
    <source>
        <dbReference type="Proteomes" id="UP001255856"/>
    </source>
</evidence>
<dbReference type="PANTHER" id="PTHR48420">
    <property type="entry name" value="NON-HAEM DIOXYGENASE N-TERMINAL DOMAIN-CONTAINING PROTEIN"/>
    <property type="match status" value="1"/>
</dbReference>
<dbReference type="InterPro" id="IPR027443">
    <property type="entry name" value="IPNS-like_sf"/>
</dbReference>
<organism evidence="2 3">
    <name type="scientific">Prototheca wickerhamii</name>
    <dbReference type="NCBI Taxonomy" id="3111"/>
    <lineage>
        <taxon>Eukaryota</taxon>
        <taxon>Viridiplantae</taxon>
        <taxon>Chlorophyta</taxon>
        <taxon>core chlorophytes</taxon>
        <taxon>Trebouxiophyceae</taxon>
        <taxon>Chlorellales</taxon>
        <taxon>Chlorellaceae</taxon>
        <taxon>Prototheca</taxon>
    </lineage>
</organism>
<protein>
    <recommendedName>
        <fullName evidence="4">Isopenicillin N synthase-like Fe(2+) 2OG dioxygenase domain-containing protein</fullName>
    </recommendedName>
</protein>
<name>A0AAD9MJT0_PROWI</name>
<sequence length="272" mass="28845">MQRPDDLPQAVLQGLQDPASQFNLGWSHGKERLKNGQLDTHKGSFYANPVLDVPTEDVELQKRHPAYCRPNVWPTDALPDLERAFKACGRIVTETGLLLARRCDELVAAAAPGGAVSLAESLESSVCHKARLLHYFAEPEPTPRSGPADGETASTPRSECSVPPAPEAEDSWCGWHFDHGTLTGLCAALYLTTAGDPVGPDRLPTGLGLRVRDRTGGTVRVAIPADALAFQIGEAAQVASGGVLRATAHCVAGGGAPPGVTRETFAVFMQPR</sequence>
<evidence type="ECO:0000313" key="2">
    <source>
        <dbReference type="EMBL" id="KAK2077010.1"/>
    </source>
</evidence>
<keyword evidence="3" id="KW-1185">Reference proteome</keyword>
<dbReference type="Proteomes" id="UP001255856">
    <property type="component" value="Unassembled WGS sequence"/>
</dbReference>
<dbReference type="AlphaFoldDB" id="A0AAD9MJT0"/>
<dbReference type="EMBL" id="JASFZW010000008">
    <property type="protein sequence ID" value="KAK2077010.1"/>
    <property type="molecule type" value="Genomic_DNA"/>
</dbReference>
<comment type="caution">
    <text evidence="2">The sequence shown here is derived from an EMBL/GenBank/DDBJ whole genome shotgun (WGS) entry which is preliminary data.</text>
</comment>
<evidence type="ECO:0008006" key="4">
    <source>
        <dbReference type="Google" id="ProtNLM"/>
    </source>
</evidence>
<dbReference type="Gene3D" id="2.60.120.330">
    <property type="entry name" value="B-lactam Antibiotic, Isopenicillin N Synthase, Chain"/>
    <property type="match status" value="1"/>
</dbReference>
<dbReference type="SUPFAM" id="SSF51197">
    <property type="entry name" value="Clavaminate synthase-like"/>
    <property type="match status" value="1"/>
</dbReference>
<proteinExistence type="predicted"/>